<dbReference type="PANTHER" id="PTHR10612">
    <property type="entry name" value="APOLIPOPROTEIN D"/>
    <property type="match status" value="1"/>
</dbReference>
<keyword evidence="2" id="KW-0449">Lipoprotein</keyword>
<dbReference type="PROSITE" id="PS51257">
    <property type="entry name" value="PROKAR_LIPOPROTEIN"/>
    <property type="match status" value="1"/>
</dbReference>
<dbReference type="PROSITE" id="PS00213">
    <property type="entry name" value="LIPOCALIN"/>
    <property type="match status" value="1"/>
</dbReference>
<comment type="caution">
    <text evidence="4">The sequence shown here is derived from an EMBL/GenBank/DDBJ whole genome shotgun (WGS) entry which is preliminary data.</text>
</comment>
<dbReference type="PRINTS" id="PR01171">
    <property type="entry name" value="BCTLIPOCALIN"/>
</dbReference>
<dbReference type="GO" id="GO:0009279">
    <property type="term" value="C:cell outer membrane"/>
    <property type="evidence" value="ECO:0007669"/>
    <property type="project" value="UniProtKB-SubCell"/>
</dbReference>
<comment type="function">
    <text evidence="2">Involved in the storage or transport of lipids necessary for membrane maintenance under stressful conditions. Displays a binding preference for lysophospholipids.</text>
</comment>
<dbReference type="InterPro" id="IPR022272">
    <property type="entry name" value="Lipocalin_CS"/>
</dbReference>
<dbReference type="RefSeq" id="WP_171326298.1">
    <property type="nucleotide sequence ID" value="NZ_JABFBC010000002.1"/>
</dbReference>
<keyword evidence="2" id="KW-0446">Lipid-binding</keyword>
<organism evidence="4 5">
    <name type="scientific">Halovulum dunhuangense</name>
    <dbReference type="NCBI Taxonomy" id="1505036"/>
    <lineage>
        <taxon>Bacteria</taxon>
        <taxon>Pseudomonadati</taxon>
        <taxon>Pseudomonadota</taxon>
        <taxon>Alphaproteobacteria</taxon>
        <taxon>Rhodobacterales</taxon>
        <taxon>Paracoccaceae</taxon>
        <taxon>Halovulum</taxon>
    </lineage>
</organism>
<comment type="similarity">
    <text evidence="1 2">Belongs to the calycin superfamily. Lipocalin family.</text>
</comment>
<keyword evidence="5" id="KW-1185">Reference proteome</keyword>
<comment type="subunit">
    <text evidence="2">Homodimer.</text>
</comment>
<gene>
    <name evidence="4" type="ORF">HMH01_13525</name>
</gene>
<feature type="domain" description="Lipocalin/cytosolic fatty-acid binding" evidence="3">
    <location>
        <begin position="36"/>
        <end position="175"/>
    </location>
</feature>
<dbReference type="GO" id="GO:0006950">
    <property type="term" value="P:response to stress"/>
    <property type="evidence" value="ECO:0007669"/>
    <property type="project" value="UniProtKB-ARBA"/>
</dbReference>
<evidence type="ECO:0000313" key="5">
    <source>
        <dbReference type="Proteomes" id="UP000572377"/>
    </source>
</evidence>
<dbReference type="Gene3D" id="2.40.128.20">
    <property type="match status" value="1"/>
</dbReference>
<dbReference type="InterPro" id="IPR022271">
    <property type="entry name" value="Lipocalin_ApoD"/>
</dbReference>
<dbReference type="EMBL" id="JABFBC010000002">
    <property type="protein sequence ID" value="NNU81457.1"/>
    <property type="molecule type" value="Genomic_DNA"/>
</dbReference>
<name>A0A849L5R1_9RHOB</name>
<evidence type="ECO:0000259" key="3">
    <source>
        <dbReference type="Pfam" id="PF08212"/>
    </source>
</evidence>
<keyword evidence="2" id="KW-0472">Membrane</keyword>
<dbReference type="PIRSF" id="PIRSF036893">
    <property type="entry name" value="Lipocalin_ApoD"/>
    <property type="match status" value="1"/>
</dbReference>
<dbReference type="CDD" id="cd19438">
    <property type="entry name" value="lipocalin_Blc-like"/>
    <property type="match status" value="1"/>
</dbReference>
<dbReference type="InterPro" id="IPR047202">
    <property type="entry name" value="Lipocalin_Blc-like_dom"/>
</dbReference>
<dbReference type="InterPro" id="IPR002446">
    <property type="entry name" value="Lipocalin_bac"/>
</dbReference>
<evidence type="ECO:0000256" key="1">
    <source>
        <dbReference type="ARBA" id="ARBA00006889"/>
    </source>
</evidence>
<proteinExistence type="inferred from homology"/>
<dbReference type="SUPFAM" id="SSF50814">
    <property type="entry name" value="Lipocalins"/>
    <property type="match status" value="1"/>
</dbReference>
<dbReference type="PANTHER" id="PTHR10612:SF34">
    <property type="entry name" value="APOLIPOPROTEIN D"/>
    <property type="match status" value="1"/>
</dbReference>
<dbReference type="InterPro" id="IPR000566">
    <property type="entry name" value="Lipocln_cytosolic_FA-bd_dom"/>
</dbReference>
<dbReference type="Pfam" id="PF08212">
    <property type="entry name" value="Lipocalin_2"/>
    <property type="match status" value="1"/>
</dbReference>
<protein>
    <recommendedName>
        <fullName evidence="2">Outer membrane lipoprotein Blc</fullName>
    </recommendedName>
</protein>
<sequence>MLRRYLLPCLVLTLAACGLNGNYRDTSIPMESVAQLDTERYLGLWYEIARFPNRFEEGCVGVTAEYGLLENGRISVTNSCRQGTLDGELEVAEGSARIAAPGQLKVKFVEWLPFEGDYWVIGLSEDYSVSVVGVPSGDFGWILAREPQISDEALAEARAVLERFGYDTSRLSYTLQEG</sequence>
<comment type="subcellular location">
    <subcellularLocation>
        <location evidence="2">Cell outer membrane</location>
    </subcellularLocation>
</comment>
<dbReference type="Proteomes" id="UP000572377">
    <property type="component" value="Unassembled WGS sequence"/>
</dbReference>
<accession>A0A849L5R1</accession>
<keyword evidence="2" id="KW-0998">Cell outer membrane</keyword>
<reference evidence="4 5" key="1">
    <citation type="submission" date="2020-05" db="EMBL/GenBank/DDBJ databases">
        <title>Gimesia benthica sp. nov., a novel planctomycete isolated from a deep-sea water sample of the Northwest Indian Ocean.</title>
        <authorList>
            <person name="Wang J."/>
            <person name="Ruan C."/>
            <person name="Song L."/>
            <person name="Zhu Y."/>
            <person name="Li A."/>
            <person name="Zheng X."/>
            <person name="Wang L."/>
            <person name="Lu Z."/>
            <person name="Huang Y."/>
            <person name="Du W."/>
            <person name="Zhou Y."/>
            <person name="Huang L."/>
            <person name="Dai X."/>
        </authorList>
    </citation>
    <scope>NUCLEOTIDE SEQUENCE [LARGE SCALE GENOMIC DNA]</scope>
    <source>
        <strain evidence="4 5">YYQ-30</strain>
    </source>
</reference>
<dbReference type="GO" id="GO:0008289">
    <property type="term" value="F:lipid binding"/>
    <property type="evidence" value="ECO:0007669"/>
    <property type="project" value="UniProtKB-UniRule"/>
</dbReference>
<dbReference type="AlphaFoldDB" id="A0A849L5R1"/>
<evidence type="ECO:0000313" key="4">
    <source>
        <dbReference type="EMBL" id="NNU81457.1"/>
    </source>
</evidence>
<dbReference type="InterPro" id="IPR012674">
    <property type="entry name" value="Calycin"/>
</dbReference>
<evidence type="ECO:0000256" key="2">
    <source>
        <dbReference type="PIRNR" id="PIRNR036893"/>
    </source>
</evidence>